<organism evidence="2">
    <name type="scientific">Cyprideis torosa</name>
    <dbReference type="NCBI Taxonomy" id="163714"/>
    <lineage>
        <taxon>Eukaryota</taxon>
        <taxon>Metazoa</taxon>
        <taxon>Ecdysozoa</taxon>
        <taxon>Arthropoda</taxon>
        <taxon>Crustacea</taxon>
        <taxon>Oligostraca</taxon>
        <taxon>Ostracoda</taxon>
        <taxon>Podocopa</taxon>
        <taxon>Podocopida</taxon>
        <taxon>Cytherocopina</taxon>
        <taxon>Cytheroidea</taxon>
        <taxon>Cytherideidae</taxon>
        <taxon>Cyprideis</taxon>
    </lineage>
</organism>
<proteinExistence type="predicted"/>
<dbReference type="AlphaFoldDB" id="A0A7R8WXC7"/>
<dbReference type="SUPFAM" id="SSF46689">
    <property type="entry name" value="Homeodomain-like"/>
    <property type="match status" value="1"/>
</dbReference>
<sequence length="113" mass="12866">MENTGKDRRGNRYSSEVRERAVRMVLEHQHEYSSPSAAIAAIAPKIGCGADTLRSWVKQHEIDIGLEAGTTSADRDRLRELERENRQLKQANEILRKASAFFAAAELDRTWKK</sequence>
<dbReference type="GO" id="GO:0003677">
    <property type="term" value="F:DNA binding"/>
    <property type="evidence" value="ECO:0007669"/>
    <property type="project" value="InterPro"/>
</dbReference>
<dbReference type="GO" id="GO:0004803">
    <property type="term" value="F:transposase activity"/>
    <property type="evidence" value="ECO:0007669"/>
    <property type="project" value="InterPro"/>
</dbReference>
<protein>
    <submittedName>
        <fullName evidence="2">Uncharacterized protein</fullName>
    </submittedName>
</protein>
<evidence type="ECO:0000256" key="1">
    <source>
        <dbReference type="ARBA" id="ARBA00004123"/>
    </source>
</evidence>
<dbReference type="InterPro" id="IPR036388">
    <property type="entry name" value="WH-like_DNA-bd_sf"/>
</dbReference>
<dbReference type="InterPro" id="IPR009057">
    <property type="entry name" value="Homeodomain-like_sf"/>
</dbReference>
<dbReference type="EMBL" id="OB748189">
    <property type="protein sequence ID" value="CAD7239924.1"/>
    <property type="molecule type" value="Genomic_DNA"/>
</dbReference>
<dbReference type="GO" id="GO:0006313">
    <property type="term" value="P:DNA transposition"/>
    <property type="evidence" value="ECO:0007669"/>
    <property type="project" value="InterPro"/>
</dbReference>
<comment type="subcellular location">
    <subcellularLocation>
        <location evidence="1">Nucleus</location>
    </subcellularLocation>
</comment>
<evidence type="ECO:0000313" key="2">
    <source>
        <dbReference type="EMBL" id="CAD7239924.1"/>
    </source>
</evidence>
<accession>A0A7R8WXC7</accession>
<gene>
    <name evidence="2" type="ORF">CTOB1V02_LOCUS17739</name>
</gene>
<dbReference type="Pfam" id="PF01527">
    <property type="entry name" value="HTH_Tnp_1"/>
    <property type="match status" value="1"/>
</dbReference>
<dbReference type="Gene3D" id="1.10.10.10">
    <property type="entry name" value="Winged helix-like DNA-binding domain superfamily/Winged helix DNA-binding domain"/>
    <property type="match status" value="1"/>
</dbReference>
<reference evidence="2" key="1">
    <citation type="submission" date="2020-11" db="EMBL/GenBank/DDBJ databases">
        <authorList>
            <person name="Tran Van P."/>
        </authorList>
    </citation>
    <scope>NUCLEOTIDE SEQUENCE</scope>
</reference>
<dbReference type="GO" id="GO:0005634">
    <property type="term" value="C:nucleus"/>
    <property type="evidence" value="ECO:0007669"/>
    <property type="project" value="UniProtKB-SubCell"/>
</dbReference>
<name>A0A7R8WXC7_9CRUS</name>
<dbReference type="OrthoDB" id="10111990at2759"/>
<dbReference type="InterPro" id="IPR002514">
    <property type="entry name" value="Transposase_8"/>
</dbReference>